<keyword evidence="1" id="KW-0732">Signal</keyword>
<accession>A0A5P9JSA5</accession>
<dbReference type="Pfam" id="PF01497">
    <property type="entry name" value="Peripla_BP_2"/>
    <property type="match status" value="1"/>
</dbReference>
<dbReference type="KEGG" id="mico:GDR74_04335"/>
<dbReference type="PANTHER" id="PTHR30535:SF35">
    <property type="entry name" value="PERIPLASMIC BINDING PROTEIN"/>
    <property type="match status" value="1"/>
</dbReference>
<feature type="signal peptide" evidence="1">
    <location>
        <begin position="1"/>
        <end position="27"/>
    </location>
</feature>
<organism evidence="3 4">
    <name type="scientific">Microvirga thermotolerans</name>
    <dbReference type="NCBI Taxonomy" id="2651334"/>
    <lineage>
        <taxon>Bacteria</taxon>
        <taxon>Pseudomonadati</taxon>
        <taxon>Pseudomonadota</taxon>
        <taxon>Alphaproteobacteria</taxon>
        <taxon>Hyphomicrobiales</taxon>
        <taxon>Methylobacteriaceae</taxon>
        <taxon>Microvirga</taxon>
    </lineage>
</organism>
<proteinExistence type="predicted"/>
<dbReference type="RefSeq" id="WP_152585152.1">
    <property type="nucleotide sequence ID" value="NZ_CP045423.1"/>
</dbReference>
<feature type="domain" description="Fe/B12 periplasmic-binding" evidence="2">
    <location>
        <begin position="35"/>
        <end position="245"/>
    </location>
</feature>
<name>A0A5P9JSA5_9HYPH</name>
<dbReference type="InterPro" id="IPR002491">
    <property type="entry name" value="ABC_transptr_periplasmic_BD"/>
</dbReference>
<dbReference type="AlphaFoldDB" id="A0A5P9JSA5"/>
<dbReference type="PANTHER" id="PTHR30535">
    <property type="entry name" value="VITAMIN B12-BINDING PROTEIN"/>
    <property type="match status" value="1"/>
</dbReference>
<dbReference type="Gene3D" id="3.40.50.1980">
    <property type="entry name" value="Nitrogenase molybdenum iron protein domain"/>
    <property type="match status" value="2"/>
</dbReference>
<evidence type="ECO:0000259" key="2">
    <source>
        <dbReference type="Pfam" id="PF01497"/>
    </source>
</evidence>
<evidence type="ECO:0000313" key="4">
    <source>
        <dbReference type="Proteomes" id="UP000325614"/>
    </source>
</evidence>
<keyword evidence="4" id="KW-1185">Reference proteome</keyword>
<protein>
    <submittedName>
        <fullName evidence="3">ABC transporter substrate-binding protein</fullName>
    </submittedName>
</protein>
<dbReference type="Proteomes" id="UP000325614">
    <property type="component" value="Chromosome"/>
</dbReference>
<dbReference type="InterPro" id="IPR050902">
    <property type="entry name" value="ABC_Transporter_SBP"/>
</dbReference>
<reference evidence="3 4" key="1">
    <citation type="submission" date="2019-10" db="EMBL/GenBank/DDBJ databases">
        <title>Isolation, Identification of Microvirga thermotolerans HR1, a novel thermophilic bacterium and Comparative Genomics of the genus Microvirga.</title>
        <authorList>
            <person name="Li J."/>
            <person name="Zhang W."/>
            <person name="Lin M."/>
            <person name="Wang J."/>
        </authorList>
    </citation>
    <scope>NUCLEOTIDE SEQUENCE [LARGE SCALE GENOMIC DNA]</scope>
    <source>
        <strain evidence="3 4">HR1</strain>
    </source>
</reference>
<gene>
    <name evidence="3" type="ORF">GDR74_04335</name>
</gene>
<evidence type="ECO:0000256" key="1">
    <source>
        <dbReference type="SAM" id="SignalP"/>
    </source>
</evidence>
<dbReference type="SUPFAM" id="SSF53807">
    <property type="entry name" value="Helical backbone' metal receptor"/>
    <property type="match status" value="1"/>
</dbReference>
<sequence>MPQLRPGEISRSIALALLTWLAGAAGAAAQAPQRVVSLNLCADELLLALADREQIASVSPLARDPAISFLWREAAGLAANDGRGESILFGDADLVLAGSFDRQSRTALLRRQGLDVLLLSPWRSFAEGRAEIETVARRLGHPERGEALVEAIDAALARTRGLVPAGRSILVYQRRGWVPASDSLIGELLRHMGFVLHQDALGLGGGGVARLETLVRSPPDYLLMDEDAALTVDNGSALLNHPALAEAVPPSRRLVIPGRLAICGGPSTPALIDALGAEVRAKVR</sequence>
<evidence type="ECO:0000313" key="3">
    <source>
        <dbReference type="EMBL" id="QFU15507.1"/>
    </source>
</evidence>
<feature type="chain" id="PRO_5024978904" evidence="1">
    <location>
        <begin position="28"/>
        <end position="284"/>
    </location>
</feature>
<dbReference type="CDD" id="cd00636">
    <property type="entry name" value="TroA-like"/>
    <property type="match status" value="1"/>
</dbReference>
<dbReference type="EMBL" id="CP045423">
    <property type="protein sequence ID" value="QFU15507.1"/>
    <property type="molecule type" value="Genomic_DNA"/>
</dbReference>